<evidence type="ECO:0000313" key="2">
    <source>
        <dbReference type="Proteomes" id="UP000199664"/>
    </source>
</evidence>
<sequence length="43" mass="5087">MLAGQGWTDAVRALHPDERIYTFWDYLRNAWGRMPDCAWIISC</sequence>
<organism evidence="1 2">
    <name type="scientific">Bosea lupini</name>
    <dbReference type="NCBI Taxonomy" id="1036779"/>
    <lineage>
        <taxon>Bacteria</taxon>
        <taxon>Pseudomonadati</taxon>
        <taxon>Pseudomonadota</taxon>
        <taxon>Alphaproteobacteria</taxon>
        <taxon>Hyphomicrobiales</taxon>
        <taxon>Boseaceae</taxon>
        <taxon>Bosea</taxon>
    </lineage>
</organism>
<evidence type="ECO:0000313" key="1">
    <source>
        <dbReference type="EMBL" id="SEM17107.1"/>
    </source>
</evidence>
<dbReference type="Proteomes" id="UP000199664">
    <property type="component" value="Unassembled WGS sequence"/>
</dbReference>
<keyword evidence="2" id="KW-1185">Reference proteome</keyword>
<dbReference type="Gene3D" id="3.60.10.10">
    <property type="entry name" value="Endonuclease/exonuclease/phosphatase"/>
    <property type="match status" value="1"/>
</dbReference>
<name>A0A1H7W845_9HYPH</name>
<dbReference type="AlphaFoldDB" id="A0A1H7W845"/>
<dbReference type="SUPFAM" id="SSF56219">
    <property type="entry name" value="DNase I-like"/>
    <property type="match status" value="1"/>
</dbReference>
<gene>
    <name evidence="1" type="ORF">SAMN04515666_10836</name>
</gene>
<reference evidence="2" key="1">
    <citation type="submission" date="2016-10" db="EMBL/GenBank/DDBJ databases">
        <authorList>
            <person name="Varghese N."/>
            <person name="Submissions S."/>
        </authorList>
    </citation>
    <scope>NUCLEOTIDE SEQUENCE [LARGE SCALE GENOMIC DNA]</scope>
    <source>
        <strain evidence="2">LMG 26383,CCUG 61248,R- 45681</strain>
    </source>
</reference>
<dbReference type="InterPro" id="IPR036691">
    <property type="entry name" value="Endo/exonu/phosph_ase_sf"/>
</dbReference>
<protein>
    <submittedName>
        <fullName evidence="1">Exodeoxyribonuclease-3</fullName>
    </submittedName>
</protein>
<dbReference type="STRING" id="1036779.SAMN04515666_10836"/>
<proteinExistence type="predicted"/>
<dbReference type="EMBL" id="FOAN01000008">
    <property type="protein sequence ID" value="SEM17107.1"/>
    <property type="molecule type" value="Genomic_DNA"/>
</dbReference>
<accession>A0A1H7W845</accession>